<proteinExistence type="predicted"/>
<dbReference type="GO" id="GO:0004519">
    <property type="term" value="F:endonuclease activity"/>
    <property type="evidence" value="ECO:0007669"/>
    <property type="project" value="UniProtKB-KW"/>
</dbReference>
<sequence>MPSNKKSLTDLNLLYKEIQAEKSRLAALVPPEAPAVVRPEQAKDNKLFARATRTVVPLKTASRIVHQPSKADNPEVVAQRRKQALGAARVDASVTRPLLVSDGPGVYADLNRVDAPDSTFAATGVGPDTIRKLKQAYWPIGAQLDLHGLNADQARGRLVDFIETSREFGTRCVKVIHGKGYGSKQGQPVLKQLVAHWLTQIGSVQAFATPPNAHGGQGVLFVLLKPRSASKLS</sequence>
<dbReference type="Proteomes" id="UP000238308">
    <property type="component" value="Unassembled WGS sequence"/>
</dbReference>
<keyword evidence="2" id="KW-0255">Endonuclease</keyword>
<organism evidence="2 3">
    <name type="scientific">Jezberella montanilacus</name>
    <dbReference type="NCBI Taxonomy" id="323426"/>
    <lineage>
        <taxon>Bacteria</taxon>
        <taxon>Pseudomonadati</taxon>
        <taxon>Pseudomonadota</taxon>
        <taxon>Betaproteobacteria</taxon>
        <taxon>Burkholderiales</taxon>
        <taxon>Alcaligenaceae</taxon>
        <taxon>Jezberella</taxon>
    </lineage>
</organism>
<dbReference type="SMART" id="SM00463">
    <property type="entry name" value="SMR"/>
    <property type="match status" value="1"/>
</dbReference>
<evidence type="ECO:0000259" key="1">
    <source>
        <dbReference type="PROSITE" id="PS50828"/>
    </source>
</evidence>
<dbReference type="SUPFAM" id="SSF160443">
    <property type="entry name" value="SMR domain-like"/>
    <property type="match status" value="1"/>
</dbReference>
<dbReference type="InterPro" id="IPR036063">
    <property type="entry name" value="Smr_dom_sf"/>
</dbReference>
<dbReference type="PANTHER" id="PTHR35562">
    <property type="entry name" value="DNA ENDONUCLEASE SMRA-RELATED"/>
    <property type="match status" value="1"/>
</dbReference>
<dbReference type="Pfam" id="PF01713">
    <property type="entry name" value="Smr"/>
    <property type="match status" value="1"/>
</dbReference>
<reference evidence="2 3" key="1">
    <citation type="submission" date="2018-03" db="EMBL/GenBank/DDBJ databases">
        <title>Genomic Encyclopedia of Type Strains, Phase III (KMG-III): the genomes of soil and plant-associated and newly described type strains.</title>
        <authorList>
            <person name="Whitman W."/>
        </authorList>
    </citation>
    <scope>NUCLEOTIDE SEQUENCE [LARGE SCALE GENOMIC DNA]</scope>
    <source>
        <strain evidence="2 3">MWH-P2sevCIIIb</strain>
    </source>
</reference>
<dbReference type="EMBL" id="PVTV01000019">
    <property type="protein sequence ID" value="PRY96112.1"/>
    <property type="molecule type" value="Genomic_DNA"/>
</dbReference>
<dbReference type="AlphaFoldDB" id="A0A2T0XB07"/>
<dbReference type="PANTHER" id="PTHR35562:SF2">
    <property type="entry name" value="DNA ENDONUCLEASE SMRA-RELATED"/>
    <property type="match status" value="1"/>
</dbReference>
<name>A0A2T0XB07_9BURK</name>
<keyword evidence="3" id="KW-1185">Reference proteome</keyword>
<keyword evidence="2" id="KW-0540">Nuclease</keyword>
<evidence type="ECO:0000313" key="3">
    <source>
        <dbReference type="Proteomes" id="UP000238308"/>
    </source>
</evidence>
<feature type="domain" description="Smr" evidence="1">
    <location>
        <begin position="144"/>
        <end position="225"/>
    </location>
</feature>
<protein>
    <submittedName>
        <fullName evidence="2">DNA-nicking Smr family endonuclease</fullName>
    </submittedName>
</protein>
<keyword evidence="2" id="KW-0378">Hydrolase</keyword>
<dbReference type="PROSITE" id="PS50828">
    <property type="entry name" value="SMR"/>
    <property type="match status" value="1"/>
</dbReference>
<comment type="caution">
    <text evidence="2">The sequence shown here is derived from an EMBL/GenBank/DDBJ whole genome shotgun (WGS) entry which is preliminary data.</text>
</comment>
<dbReference type="Gene3D" id="3.30.1370.110">
    <property type="match status" value="1"/>
</dbReference>
<accession>A0A2T0XB07</accession>
<dbReference type="InterPro" id="IPR002625">
    <property type="entry name" value="Smr_dom"/>
</dbReference>
<evidence type="ECO:0000313" key="2">
    <source>
        <dbReference type="EMBL" id="PRY96112.1"/>
    </source>
</evidence>
<dbReference type="RefSeq" id="WP_259673668.1">
    <property type="nucleotide sequence ID" value="NZ_PVTV01000019.1"/>
</dbReference>
<gene>
    <name evidence="2" type="ORF">BCM14_3052</name>
</gene>